<dbReference type="Gene3D" id="3.90.1720.10">
    <property type="entry name" value="endopeptidase domain like (from Nostoc punctiforme)"/>
    <property type="match status" value="1"/>
</dbReference>
<keyword evidence="3 9" id="KW-0378">Hydrolase</keyword>
<evidence type="ECO:0000313" key="9">
    <source>
        <dbReference type="EMBL" id="AEV69109.1"/>
    </source>
</evidence>
<dbReference type="SUPFAM" id="SSF54001">
    <property type="entry name" value="Cysteine proteinases"/>
    <property type="match status" value="1"/>
</dbReference>
<dbReference type="PROSITE" id="PS51781">
    <property type="entry name" value="SH3B"/>
    <property type="match status" value="1"/>
</dbReference>
<dbReference type="PANTHER" id="PTHR47053:SF1">
    <property type="entry name" value="MUREIN DD-ENDOPEPTIDASE MEPH-RELATED"/>
    <property type="match status" value="1"/>
</dbReference>
<dbReference type="InterPro" id="IPR051202">
    <property type="entry name" value="Peptidase_C40"/>
</dbReference>
<dbReference type="eggNOG" id="COG0791">
    <property type="taxonomic scope" value="Bacteria"/>
</dbReference>
<dbReference type="HOGENOM" id="CLU_016043_13_4_9"/>
<dbReference type="Pfam" id="PF00877">
    <property type="entry name" value="NLPC_P60"/>
    <property type="match status" value="1"/>
</dbReference>
<comment type="similarity">
    <text evidence="1">Belongs to the peptidase C40 family.</text>
</comment>
<keyword evidence="10" id="KW-1185">Reference proteome</keyword>
<name>G8M0M8_ACECE</name>
<dbReference type="GO" id="GO:0006508">
    <property type="term" value="P:proteolysis"/>
    <property type="evidence" value="ECO:0007669"/>
    <property type="project" value="UniProtKB-KW"/>
</dbReference>
<protein>
    <submittedName>
        <fullName evidence="9">Cell wall-associated hydrolase, invasion-associated protein</fullName>
    </submittedName>
</protein>
<dbReference type="Pfam" id="PF08239">
    <property type="entry name" value="SH3_3"/>
    <property type="match status" value="1"/>
</dbReference>
<evidence type="ECO:0000256" key="3">
    <source>
        <dbReference type="ARBA" id="ARBA00022801"/>
    </source>
</evidence>
<evidence type="ECO:0000256" key="6">
    <source>
        <dbReference type="SAM" id="SignalP"/>
    </source>
</evidence>
<evidence type="ECO:0000256" key="1">
    <source>
        <dbReference type="ARBA" id="ARBA00007074"/>
    </source>
</evidence>
<dbReference type="Proteomes" id="UP000005435">
    <property type="component" value="Chromosome"/>
</dbReference>
<evidence type="ECO:0000259" key="7">
    <source>
        <dbReference type="PROSITE" id="PS51781"/>
    </source>
</evidence>
<dbReference type="GO" id="GO:0008234">
    <property type="term" value="F:cysteine-type peptidase activity"/>
    <property type="evidence" value="ECO:0007669"/>
    <property type="project" value="UniProtKB-KW"/>
</dbReference>
<feature type="signal peptide" evidence="6">
    <location>
        <begin position="1"/>
        <end position="27"/>
    </location>
</feature>
<dbReference type="Gene3D" id="2.30.30.40">
    <property type="entry name" value="SH3 Domains"/>
    <property type="match status" value="2"/>
</dbReference>
<feature type="compositionally biased region" description="Polar residues" evidence="5">
    <location>
        <begin position="132"/>
        <end position="151"/>
    </location>
</feature>
<feature type="compositionally biased region" description="Low complexity" evidence="5">
    <location>
        <begin position="103"/>
        <end position="113"/>
    </location>
</feature>
<gene>
    <name evidence="9" type="ordered locus">Clocl_2539</name>
</gene>
<feature type="domain" description="SH3b" evidence="7">
    <location>
        <begin position="161"/>
        <end position="224"/>
    </location>
</feature>
<dbReference type="OrthoDB" id="9808890at2"/>
<dbReference type="InterPro" id="IPR003646">
    <property type="entry name" value="SH3-like_bac-type"/>
</dbReference>
<dbReference type="SMART" id="SM00287">
    <property type="entry name" value="SH3b"/>
    <property type="match status" value="1"/>
</dbReference>
<sequence length="364" mass="40223" precursor="true">MFKCSKLILCSAVLNFSIFFTFSLSHANFDKSTTDQKNSNFQEYSVLSYNIENLFKDSNTIVEENIGSWYKILINGTTGWVHKDLFPVDAIKNSQDTKVLAKANNSADDSNSLSDEKEQETSETTDEKNDETANVGQDVSTEINSENSEGNATKAEAVAVLFEGMITGDGVNIRKGPGTDNEAITQLYYGDRVEILGKSDEWYNVKMKDGVIGWVYGQYISTESTLASRGETSESNSSKRAQIVSYAKELLGVRYVYGGTTRSGFDCSGFVWHVFNHFGIKLNRVAADQAKQGTKISRSELQPGDLVFFDTNGGKNYINHVGIYIGNGSFIHASSGSKAKKVVISELNTGFYNDCFMTARRILD</sequence>
<dbReference type="KEGG" id="ccl:Clocl_2539"/>
<evidence type="ECO:0000256" key="2">
    <source>
        <dbReference type="ARBA" id="ARBA00022670"/>
    </source>
</evidence>
<dbReference type="InterPro" id="IPR038765">
    <property type="entry name" value="Papain-like_cys_pep_sf"/>
</dbReference>
<accession>G8M0M8</accession>
<evidence type="ECO:0000256" key="5">
    <source>
        <dbReference type="SAM" id="MobiDB-lite"/>
    </source>
</evidence>
<feature type="domain" description="NlpC/P60" evidence="8">
    <location>
        <begin position="237"/>
        <end position="363"/>
    </location>
</feature>
<organism evidence="9 10">
    <name type="scientific">Acetivibrio clariflavus (strain DSM 19732 / NBRC 101661 / EBR45)</name>
    <name type="common">Clostridium clariflavum</name>
    <dbReference type="NCBI Taxonomy" id="720554"/>
    <lineage>
        <taxon>Bacteria</taxon>
        <taxon>Bacillati</taxon>
        <taxon>Bacillota</taxon>
        <taxon>Clostridia</taxon>
        <taxon>Eubacteriales</taxon>
        <taxon>Oscillospiraceae</taxon>
        <taxon>Acetivibrio</taxon>
    </lineage>
</organism>
<keyword evidence="4" id="KW-0788">Thiol protease</keyword>
<feature type="region of interest" description="Disordered" evidence="5">
    <location>
        <begin position="103"/>
        <end position="151"/>
    </location>
</feature>
<dbReference type="PROSITE" id="PS51935">
    <property type="entry name" value="NLPC_P60"/>
    <property type="match status" value="1"/>
</dbReference>
<proteinExistence type="inferred from homology"/>
<evidence type="ECO:0000256" key="4">
    <source>
        <dbReference type="ARBA" id="ARBA00022807"/>
    </source>
</evidence>
<dbReference type="EMBL" id="CP003065">
    <property type="protein sequence ID" value="AEV69109.1"/>
    <property type="molecule type" value="Genomic_DNA"/>
</dbReference>
<evidence type="ECO:0000313" key="10">
    <source>
        <dbReference type="Proteomes" id="UP000005435"/>
    </source>
</evidence>
<feature type="chain" id="PRO_5003511653" evidence="6">
    <location>
        <begin position="28"/>
        <end position="364"/>
    </location>
</feature>
<keyword evidence="6" id="KW-0732">Signal</keyword>
<dbReference type="PANTHER" id="PTHR47053">
    <property type="entry name" value="MUREIN DD-ENDOPEPTIDASE MEPH-RELATED"/>
    <property type="match status" value="1"/>
</dbReference>
<dbReference type="RefSeq" id="WP_014255674.1">
    <property type="nucleotide sequence ID" value="NC_016627.1"/>
</dbReference>
<dbReference type="STRING" id="720554.Clocl_2539"/>
<reference evidence="10" key="1">
    <citation type="submission" date="2011-12" db="EMBL/GenBank/DDBJ databases">
        <title>Complete sequence of Clostridium clariflavum DSM 19732.</title>
        <authorList>
            <consortium name="US DOE Joint Genome Institute"/>
            <person name="Lucas S."/>
            <person name="Han J."/>
            <person name="Lapidus A."/>
            <person name="Cheng J.-F."/>
            <person name="Goodwin L."/>
            <person name="Pitluck S."/>
            <person name="Peters L."/>
            <person name="Teshima H."/>
            <person name="Detter J.C."/>
            <person name="Han C."/>
            <person name="Tapia R."/>
            <person name="Land M."/>
            <person name="Hauser L."/>
            <person name="Kyrpides N."/>
            <person name="Ivanova N."/>
            <person name="Pagani I."/>
            <person name="Kitzmiller T."/>
            <person name="Lynd L."/>
            <person name="Izquierdo J."/>
            <person name="Woyke T."/>
        </authorList>
    </citation>
    <scope>NUCLEOTIDE SEQUENCE [LARGE SCALE GENOMIC DNA]</scope>
    <source>
        <strain evidence="10">DSM 19732 / NBRC 101661 / EBR45</strain>
    </source>
</reference>
<dbReference type="AlphaFoldDB" id="G8M0M8"/>
<feature type="compositionally biased region" description="Basic and acidic residues" evidence="5">
    <location>
        <begin position="114"/>
        <end position="131"/>
    </location>
</feature>
<keyword evidence="2" id="KW-0645">Protease</keyword>
<dbReference type="InterPro" id="IPR000064">
    <property type="entry name" value="NLP_P60_dom"/>
</dbReference>
<reference evidence="9 10" key="2">
    <citation type="journal article" date="2012" name="Stand. Genomic Sci.">
        <title>Complete Genome Sequence of Clostridium clariflavum DSM 19732.</title>
        <authorList>
            <person name="Izquierdo J.A."/>
            <person name="Goodwin L."/>
            <person name="Davenport K.W."/>
            <person name="Teshima H."/>
            <person name="Bruce D."/>
            <person name="Detter C."/>
            <person name="Tapia R."/>
            <person name="Han S."/>
            <person name="Land M."/>
            <person name="Hauser L."/>
            <person name="Jeffries C.D."/>
            <person name="Han J."/>
            <person name="Pitluck S."/>
            <person name="Nolan M."/>
            <person name="Chen A."/>
            <person name="Huntemann M."/>
            <person name="Mavromatis K."/>
            <person name="Mikhailova N."/>
            <person name="Liolios K."/>
            <person name="Woyke T."/>
            <person name="Lynd L.R."/>
        </authorList>
    </citation>
    <scope>NUCLEOTIDE SEQUENCE [LARGE SCALE GENOMIC DNA]</scope>
    <source>
        <strain evidence="10">DSM 19732 / NBRC 101661 / EBR45</strain>
    </source>
</reference>
<evidence type="ECO:0000259" key="8">
    <source>
        <dbReference type="PROSITE" id="PS51935"/>
    </source>
</evidence>